<keyword evidence="9" id="KW-0175">Coiled coil</keyword>
<proteinExistence type="predicted"/>
<evidence type="ECO:0000256" key="5">
    <source>
        <dbReference type="ARBA" id="ARBA00022741"/>
    </source>
</evidence>
<name>A0A2B0TTS6_BACCE</name>
<feature type="transmembrane region" description="Helical" evidence="10">
    <location>
        <begin position="64"/>
        <end position="82"/>
    </location>
</feature>
<dbReference type="GO" id="GO:0016020">
    <property type="term" value="C:membrane"/>
    <property type="evidence" value="ECO:0007669"/>
    <property type="project" value="InterPro"/>
</dbReference>
<keyword evidence="10" id="KW-0812">Transmembrane</keyword>
<evidence type="ECO:0000256" key="8">
    <source>
        <dbReference type="ARBA" id="ARBA00023012"/>
    </source>
</evidence>
<evidence type="ECO:0000256" key="7">
    <source>
        <dbReference type="ARBA" id="ARBA00022840"/>
    </source>
</evidence>
<dbReference type="GO" id="GO:0000155">
    <property type="term" value="F:phosphorelay sensor kinase activity"/>
    <property type="evidence" value="ECO:0007669"/>
    <property type="project" value="InterPro"/>
</dbReference>
<organism evidence="12 13">
    <name type="scientific">Bacillus cereus</name>
    <dbReference type="NCBI Taxonomy" id="1396"/>
    <lineage>
        <taxon>Bacteria</taxon>
        <taxon>Bacillati</taxon>
        <taxon>Bacillota</taxon>
        <taxon>Bacilli</taxon>
        <taxon>Bacillales</taxon>
        <taxon>Bacillaceae</taxon>
        <taxon>Bacillus</taxon>
        <taxon>Bacillus cereus group</taxon>
    </lineage>
</organism>
<dbReference type="InterPro" id="IPR003594">
    <property type="entry name" value="HATPase_dom"/>
</dbReference>
<keyword evidence="7" id="KW-0067">ATP-binding</keyword>
<dbReference type="Gene3D" id="3.30.565.10">
    <property type="entry name" value="Histidine kinase-like ATPase, C-terminal domain"/>
    <property type="match status" value="1"/>
</dbReference>
<dbReference type="InterPro" id="IPR036890">
    <property type="entry name" value="HATPase_C_sf"/>
</dbReference>
<evidence type="ECO:0000256" key="4">
    <source>
        <dbReference type="ARBA" id="ARBA00022679"/>
    </source>
</evidence>
<dbReference type="Gene3D" id="1.20.5.1930">
    <property type="match status" value="1"/>
</dbReference>
<feature type="transmembrane region" description="Helical" evidence="10">
    <location>
        <begin position="110"/>
        <end position="130"/>
    </location>
</feature>
<keyword evidence="10" id="KW-1133">Transmembrane helix</keyword>
<dbReference type="CDD" id="cd16917">
    <property type="entry name" value="HATPase_UhpB-NarQ-NarX-like"/>
    <property type="match status" value="1"/>
</dbReference>
<sequence>MEKTFYKFIGSHVGNAIGSILLCLFFYKGFAPYGTFAIWVGSIFVAIYLWMLNAPKYRWNEIKYLLFFSVLVILSCIVHFFYPGYPNFVLLPLLIFLAAAEPKWARTTTVLSAITGIILILFISSSMFPYQEILMITGIYVSIRSTSKLKEAYQKNQKQLKELDEAHAELQETTLLSMRYAAFAERTKLAREIHDGLGHQMTSLIIQLQALKIMLKKNPSAAHDSVDDLLKVARKGMEEIRTAVREWTSDEKDLGLTSLKGLISQVQANSLLQIEFIHSEKISEWTMEESTILYRILQESLTNILRHSHADSVIVSVTEIDGVVKLSVADNGIFMGDKELEFGFGLNGMIKRCESVGGSCSFTLNEQKGLRVEARIPIHKNGGE</sequence>
<protein>
    <recommendedName>
        <fullName evidence="2">histidine kinase</fullName>
        <ecNumber evidence="2">2.7.13.3</ecNumber>
    </recommendedName>
</protein>
<dbReference type="Pfam" id="PF02518">
    <property type="entry name" value="HATPase_c"/>
    <property type="match status" value="1"/>
</dbReference>
<evidence type="ECO:0000256" key="3">
    <source>
        <dbReference type="ARBA" id="ARBA00022553"/>
    </source>
</evidence>
<keyword evidence="10" id="KW-0472">Membrane</keyword>
<dbReference type="PANTHER" id="PTHR24421">
    <property type="entry name" value="NITRATE/NITRITE SENSOR PROTEIN NARX-RELATED"/>
    <property type="match status" value="1"/>
</dbReference>
<keyword evidence="6 12" id="KW-0418">Kinase</keyword>
<feature type="transmembrane region" description="Helical" evidence="10">
    <location>
        <begin position="5"/>
        <end position="27"/>
    </location>
</feature>
<comment type="caution">
    <text evidence="12">The sequence shown here is derived from an EMBL/GenBank/DDBJ whole genome shotgun (WGS) entry which is preliminary data.</text>
</comment>
<dbReference type="GO" id="GO:0046983">
    <property type="term" value="F:protein dimerization activity"/>
    <property type="evidence" value="ECO:0007669"/>
    <property type="project" value="InterPro"/>
</dbReference>
<gene>
    <name evidence="12" type="ORF">COK86_27500</name>
</gene>
<keyword evidence="5" id="KW-0547">Nucleotide-binding</keyword>
<dbReference type="Proteomes" id="UP000224076">
    <property type="component" value="Unassembled WGS sequence"/>
</dbReference>
<dbReference type="InterPro" id="IPR011712">
    <property type="entry name" value="Sig_transdc_His_kin_sub3_dim/P"/>
</dbReference>
<evidence type="ECO:0000259" key="11">
    <source>
        <dbReference type="SMART" id="SM00387"/>
    </source>
</evidence>
<evidence type="ECO:0000256" key="10">
    <source>
        <dbReference type="SAM" id="Phobius"/>
    </source>
</evidence>
<feature type="coiled-coil region" evidence="9">
    <location>
        <begin position="146"/>
        <end position="176"/>
    </location>
</feature>
<dbReference type="RefSeq" id="WP_098500744.1">
    <property type="nucleotide sequence ID" value="NZ_NUXC01000032.1"/>
</dbReference>
<dbReference type="EC" id="2.7.13.3" evidence="2"/>
<dbReference type="AlphaFoldDB" id="A0A2B0TTS6"/>
<feature type="domain" description="Histidine kinase/HSP90-like ATPase" evidence="11">
    <location>
        <begin position="288"/>
        <end position="380"/>
    </location>
</feature>
<evidence type="ECO:0000256" key="2">
    <source>
        <dbReference type="ARBA" id="ARBA00012438"/>
    </source>
</evidence>
<dbReference type="InterPro" id="IPR050482">
    <property type="entry name" value="Sensor_HK_TwoCompSys"/>
</dbReference>
<feature type="transmembrane region" description="Helical" evidence="10">
    <location>
        <begin position="33"/>
        <end position="52"/>
    </location>
</feature>
<dbReference type="SMART" id="SM00387">
    <property type="entry name" value="HATPase_c"/>
    <property type="match status" value="1"/>
</dbReference>
<evidence type="ECO:0000256" key="9">
    <source>
        <dbReference type="SAM" id="Coils"/>
    </source>
</evidence>
<keyword evidence="8" id="KW-0902">Two-component regulatory system</keyword>
<keyword evidence="3" id="KW-0597">Phosphoprotein</keyword>
<keyword evidence="4" id="KW-0808">Transferase</keyword>
<reference evidence="12 13" key="1">
    <citation type="submission" date="2017-09" db="EMBL/GenBank/DDBJ databases">
        <title>Large-scale bioinformatics analysis of Bacillus genomes uncovers conserved roles of natural products in bacterial physiology.</title>
        <authorList>
            <consortium name="Agbiome Team Llc"/>
            <person name="Bleich R.M."/>
            <person name="Grubbs K.J."/>
            <person name="Santa Maria K.C."/>
            <person name="Allen S.E."/>
            <person name="Farag S."/>
            <person name="Shank E.A."/>
            <person name="Bowers A."/>
        </authorList>
    </citation>
    <scope>NUCLEOTIDE SEQUENCE [LARGE SCALE GENOMIC DNA]</scope>
    <source>
        <strain evidence="12 13">AFS061806</strain>
    </source>
</reference>
<comment type="catalytic activity">
    <reaction evidence="1">
        <text>ATP + protein L-histidine = ADP + protein N-phospho-L-histidine.</text>
        <dbReference type="EC" id="2.7.13.3"/>
    </reaction>
</comment>
<dbReference type="Pfam" id="PF07730">
    <property type="entry name" value="HisKA_3"/>
    <property type="match status" value="1"/>
</dbReference>
<evidence type="ECO:0000313" key="13">
    <source>
        <dbReference type="Proteomes" id="UP000224076"/>
    </source>
</evidence>
<evidence type="ECO:0000256" key="1">
    <source>
        <dbReference type="ARBA" id="ARBA00000085"/>
    </source>
</evidence>
<evidence type="ECO:0000256" key="6">
    <source>
        <dbReference type="ARBA" id="ARBA00022777"/>
    </source>
</evidence>
<dbReference type="EMBL" id="NVDG01000059">
    <property type="protein sequence ID" value="PFU37839.1"/>
    <property type="molecule type" value="Genomic_DNA"/>
</dbReference>
<dbReference type="PANTHER" id="PTHR24421:SF10">
    <property type="entry name" value="NITRATE_NITRITE SENSOR PROTEIN NARQ"/>
    <property type="match status" value="1"/>
</dbReference>
<dbReference type="GO" id="GO:0005524">
    <property type="term" value="F:ATP binding"/>
    <property type="evidence" value="ECO:0007669"/>
    <property type="project" value="UniProtKB-KW"/>
</dbReference>
<dbReference type="SUPFAM" id="SSF55874">
    <property type="entry name" value="ATPase domain of HSP90 chaperone/DNA topoisomerase II/histidine kinase"/>
    <property type="match status" value="1"/>
</dbReference>
<accession>A0A2B0TTS6</accession>
<evidence type="ECO:0000313" key="12">
    <source>
        <dbReference type="EMBL" id="PFU37839.1"/>
    </source>
</evidence>